<keyword evidence="2" id="KW-1185">Reference proteome</keyword>
<protein>
    <submittedName>
        <fullName evidence="3">Photosystem I P700 apoprotein A1</fullName>
    </submittedName>
</protein>
<evidence type="ECO:0000256" key="1">
    <source>
        <dbReference type="SAM" id="MobiDB-lite"/>
    </source>
</evidence>
<proteinExistence type="predicted"/>
<dbReference type="AlphaFoldDB" id="A0A1I7YGW0"/>
<dbReference type="Proteomes" id="UP000095287">
    <property type="component" value="Unplaced"/>
</dbReference>
<feature type="region of interest" description="Disordered" evidence="1">
    <location>
        <begin position="1"/>
        <end position="21"/>
    </location>
</feature>
<accession>A0A1I7YGW0</accession>
<feature type="compositionally biased region" description="Polar residues" evidence="1">
    <location>
        <begin position="1"/>
        <end position="10"/>
    </location>
</feature>
<evidence type="ECO:0000313" key="3">
    <source>
        <dbReference type="WBParaSite" id="L893_g15984.t1"/>
    </source>
</evidence>
<name>A0A1I7YGW0_9BILA</name>
<evidence type="ECO:0000313" key="2">
    <source>
        <dbReference type="Proteomes" id="UP000095287"/>
    </source>
</evidence>
<organism evidence="2 3">
    <name type="scientific">Steinernema glaseri</name>
    <dbReference type="NCBI Taxonomy" id="37863"/>
    <lineage>
        <taxon>Eukaryota</taxon>
        <taxon>Metazoa</taxon>
        <taxon>Ecdysozoa</taxon>
        <taxon>Nematoda</taxon>
        <taxon>Chromadorea</taxon>
        <taxon>Rhabditida</taxon>
        <taxon>Tylenchina</taxon>
        <taxon>Panagrolaimomorpha</taxon>
        <taxon>Strongyloidoidea</taxon>
        <taxon>Steinernematidae</taxon>
        <taxon>Steinernema</taxon>
    </lineage>
</organism>
<reference evidence="3" key="1">
    <citation type="submission" date="2016-11" db="UniProtKB">
        <authorList>
            <consortium name="WormBaseParasite"/>
        </authorList>
    </citation>
    <scope>IDENTIFICATION</scope>
</reference>
<sequence>MIDSLPSNITHGPFDRSARDS</sequence>
<dbReference type="WBParaSite" id="L893_g15984.t1">
    <property type="protein sequence ID" value="L893_g15984.t1"/>
    <property type="gene ID" value="L893_g15984"/>
</dbReference>